<keyword evidence="10" id="KW-0539">Nucleus</keyword>
<dbReference type="FunFam" id="3.30.160.60:FF:000682">
    <property type="entry name" value="ras-responsive element-binding protein 1 isoform X1"/>
    <property type="match status" value="1"/>
</dbReference>
<evidence type="ECO:0000256" key="4">
    <source>
        <dbReference type="ARBA" id="ARBA00022737"/>
    </source>
</evidence>
<feature type="region of interest" description="Disordered" evidence="13">
    <location>
        <begin position="1768"/>
        <end position="1940"/>
    </location>
</feature>
<dbReference type="Proteomes" id="UP000265040">
    <property type="component" value="Chromosome 2"/>
</dbReference>
<feature type="compositionally biased region" description="Polar residues" evidence="13">
    <location>
        <begin position="1419"/>
        <end position="1439"/>
    </location>
</feature>
<feature type="compositionally biased region" description="Low complexity" evidence="13">
    <location>
        <begin position="1792"/>
        <end position="1805"/>
    </location>
</feature>
<feature type="compositionally biased region" description="Basic and acidic residues" evidence="13">
    <location>
        <begin position="1617"/>
        <end position="1626"/>
    </location>
</feature>
<feature type="domain" description="C2H2-type" evidence="14">
    <location>
        <begin position="810"/>
        <end position="837"/>
    </location>
</feature>
<feature type="domain" description="C2H2-type" evidence="14">
    <location>
        <begin position="1341"/>
        <end position="1368"/>
    </location>
</feature>
<dbReference type="GO" id="GO:0000122">
    <property type="term" value="P:negative regulation of transcription by RNA polymerase II"/>
    <property type="evidence" value="ECO:0007669"/>
    <property type="project" value="UniProtKB-ARBA"/>
</dbReference>
<feature type="compositionally biased region" description="Basic residues" evidence="13">
    <location>
        <begin position="264"/>
        <end position="274"/>
    </location>
</feature>
<dbReference type="FunFam" id="3.30.160.60:FF:001098">
    <property type="entry name" value="Ras responsive element binding protein 1"/>
    <property type="match status" value="1"/>
</dbReference>
<evidence type="ECO:0000256" key="1">
    <source>
        <dbReference type="ARBA" id="ARBA00004123"/>
    </source>
</evidence>
<dbReference type="PROSITE" id="PS00028">
    <property type="entry name" value="ZINC_FINGER_C2H2_1"/>
    <property type="match status" value="14"/>
</dbReference>
<dbReference type="FunFam" id="3.30.160.60:FF:001788">
    <property type="entry name" value="ras-responsive element-binding protein 1"/>
    <property type="match status" value="1"/>
</dbReference>
<dbReference type="Ensembl" id="ENSATET00000026194.3">
    <property type="protein sequence ID" value="ENSATEP00000025775.1"/>
    <property type="gene ID" value="ENSATEG00000017888.3"/>
</dbReference>
<feature type="compositionally biased region" description="Acidic residues" evidence="13">
    <location>
        <begin position="1482"/>
        <end position="1491"/>
    </location>
</feature>
<organism evidence="15 16">
    <name type="scientific">Anabas testudineus</name>
    <name type="common">Climbing perch</name>
    <name type="synonym">Anthias testudineus</name>
    <dbReference type="NCBI Taxonomy" id="64144"/>
    <lineage>
        <taxon>Eukaryota</taxon>
        <taxon>Metazoa</taxon>
        <taxon>Chordata</taxon>
        <taxon>Craniata</taxon>
        <taxon>Vertebrata</taxon>
        <taxon>Euteleostomi</taxon>
        <taxon>Actinopterygii</taxon>
        <taxon>Neopterygii</taxon>
        <taxon>Teleostei</taxon>
        <taxon>Neoteleostei</taxon>
        <taxon>Acanthomorphata</taxon>
        <taxon>Anabantaria</taxon>
        <taxon>Anabantiformes</taxon>
        <taxon>Anabantoidei</taxon>
        <taxon>Anabantidae</taxon>
        <taxon>Anabas</taxon>
    </lineage>
</organism>
<dbReference type="InterPro" id="IPR013087">
    <property type="entry name" value="Znf_C2H2_type"/>
</dbReference>
<feature type="domain" description="C2H2-type" evidence="14">
    <location>
        <begin position="1598"/>
        <end position="1625"/>
    </location>
</feature>
<feature type="domain" description="C2H2-type" evidence="14">
    <location>
        <begin position="225"/>
        <end position="252"/>
    </location>
</feature>
<dbReference type="FunFam" id="3.30.160.60:FF:000507">
    <property type="entry name" value="ras-responsive element-binding protein 1 isoform X2"/>
    <property type="match status" value="1"/>
</dbReference>
<keyword evidence="3" id="KW-0479">Metal-binding</keyword>
<evidence type="ECO:0000256" key="9">
    <source>
        <dbReference type="ARBA" id="ARBA00023163"/>
    </source>
</evidence>
<feature type="compositionally biased region" description="Low complexity" evidence="13">
    <location>
        <begin position="1128"/>
        <end position="1143"/>
    </location>
</feature>
<feature type="domain" description="C2H2-type" evidence="14">
    <location>
        <begin position="166"/>
        <end position="193"/>
    </location>
</feature>
<dbReference type="InParanoid" id="A0A3Q1IZ17"/>
<accession>A0A3Q1IZ17</accession>
<dbReference type="Pfam" id="PF13912">
    <property type="entry name" value="zf-C2H2_6"/>
    <property type="match status" value="1"/>
</dbReference>
<keyword evidence="7" id="KW-0805">Transcription regulation</keyword>
<dbReference type="InterPro" id="IPR052795">
    <property type="entry name" value="RREB1"/>
</dbReference>
<reference evidence="15" key="2">
    <citation type="submission" date="2025-08" db="UniProtKB">
        <authorList>
            <consortium name="Ensembl"/>
        </authorList>
    </citation>
    <scope>IDENTIFICATION</scope>
</reference>
<evidence type="ECO:0000256" key="2">
    <source>
        <dbReference type="ARBA" id="ARBA00006991"/>
    </source>
</evidence>
<dbReference type="FunFam" id="3.30.160.60:FF:002476">
    <property type="entry name" value="Ras responsive element binding protein 1a"/>
    <property type="match status" value="1"/>
</dbReference>
<dbReference type="GO" id="GO:0001228">
    <property type="term" value="F:DNA-binding transcription activator activity, RNA polymerase II-specific"/>
    <property type="evidence" value="ECO:0007669"/>
    <property type="project" value="TreeGrafter"/>
</dbReference>
<feature type="region of interest" description="Disordered" evidence="13">
    <location>
        <begin position="654"/>
        <end position="775"/>
    </location>
</feature>
<feature type="domain" description="C2H2-type" evidence="14">
    <location>
        <begin position="197"/>
        <end position="224"/>
    </location>
</feature>
<evidence type="ECO:0000256" key="12">
    <source>
        <dbReference type="PROSITE-ProRule" id="PRU00042"/>
    </source>
</evidence>
<reference evidence="15" key="1">
    <citation type="submission" date="2021-04" db="EMBL/GenBank/DDBJ databases">
        <authorList>
            <consortium name="Wellcome Sanger Institute Data Sharing"/>
        </authorList>
    </citation>
    <scope>NUCLEOTIDE SEQUENCE [LARGE SCALE GENOMIC DNA]</scope>
</reference>
<dbReference type="STRING" id="64144.ENSATEP00000025775"/>
<feature type="compositionally biased region" description="Basic and acidic residues" evidence="13">
    <location>
        <begin position="1406"/>
        <end position="1418"/>
    </location>
</feature>
<evidence type="ECO:0000259" key="14">
    <source>
        <dbReference type="PROSITE" id="PS50157"/>
    </source>
</evidence>
<dbReference type="SUPFAM" id="SSF57667">
    <property type="entry name" value="beta-beta-alpha zinc fingers"/>
    <property type="match status" value="7"/>
</dbReference>
<keyword evidence="4" id="KW-0677">Repeat</keyword>
<evidence type="ECO:0000256" key="8">
    <source>
        <dbReference type="ARBA" id="ARBA00023125"/>
    </source>
</evidence>
<dbReference type="OrthoDB" id="3069995at2759"/>
<feature type="region of interest" description="Disordered" evidence="13">
    <location>
        <begin position="109"/>
        <end position="162"/>
    </location>
</feature>
<sequence length="1966" mass="210443">MSRRKQPNPNKVKPVMENSTEELQEGGANTEINEEEAELTEEKTHIKLKGAMNGVTEEGASGGEKLQNGDRGGGGGSSEGGGGVMAAEGGGDLSSINAMMSAVMSAAGTINGGRDGDGGSGVTSANSSAGPSPSPSPSKSLTSAMRAPPSRNARRNQDTKDDSSAYICPLCDKSCQTQHQLTMHIRQHNADTGATDHSCSICGKCLSSASSLDRHMLVHSGERPYKCSICGQTFTTNGNMHRHMKIHEKDPASGLLPVSPPSPTKRRRPSVKRRQSPEEENGEEPPSKKVVEDATSEESAAVVRGTEEELLPCPICFKTCSSRLELDAHMDTHPDTALRCDLCCLSFRTHRGLLRHNAGVHKLLPQDPSGRPFIQNNPSIPTGFNDLAFIDFSCKKFAHIAQVWCETNLRRCISKFHRFICDCCDKAFPLRSALDLHKTTSHPDKPTDNDAEETVEKAKEDGAAENDDETENNGQDAEKEVLPSEQAGFLNVFGLQHISQVKSGPTDDEIHQAHLDSIKVIHVEPPCSSLPQEPASAYLSGGLGLTLGLGVSGLAALSIPLLEASGSASALQGLSQRDALSLLSLQPFQTGFLLQSDGCAATASAASSGAKPGEAGGTGIMELADIQQILKVAAAAPNQMGLTLPALAKAPGFTAGQGQVQGQKAMPPLKPKPPITPRSSLIATTPPPLQSSQQASLGCISPSLPPPTPTLFKTPSSSSSSSSSAGNGGQMDAECMGDAHTPLSESPPAASTAVHEETGLSGRKPATKGGNNANAGSAKGSFPCRFCDQVFPFSSLLQAHMRFHLGILPHQCNICDYIAPDKATLIRHLRTHSGERPYVCRVCHYPFTVKANCERHLRKKHNKTSRKDIEKNIKYVTSTTTANITAAMTAAATTTTQDTEMGCTGAETTCRFCGEDLKTYRALQIHLRTHNGCQRKPFECRRCGAAFLAKRNCIHHLLKQHPEVQEREIEDHITTLLPAAGPAATVASAQTAPVNQMVLNGITQSPIQTLQAVKVEEMTNTVYPPELDQPLDFSAKGRGTRSQSGSPGVKLESVSPSFDCSILDQPIDLSIPSKKQRRESVNGERREIKTEQSGSSIVEQQHALALSKDEKTTMPPLHPHPQLGCYQLPPGSTPSPTSLPNLNNSARAQRLKPLLPKPTSSMSSSPSSAIKELPPLASIAQIIHSVSGAPDLLKREAASLEGKPQPAVASSQADSAADAPGPSSAETQSDETSEGSSRRRTRKKHATLAVKEKTLVSGRGIDLESSGEFASVEKMLATTDANKFSNYLQTGAADLGAQRDVDRAGGAEEEVGAREEVKPVVATVPQSKGKKNAYSNSVQKMTCPFCPRVFPWASSLQRHMLTHTGQKPFPCPRCDAFFSTKSNCERHLLRKHGVTHRTLRRNGVYVKKDGDEGSHESAESQSETEQIATEAQDLSSVTAADTGHAPMTESPPPSEHEAESAQPSPTHKPSQACSPAAGSAEEQQETEDTEQPDQQGTPETTAAQGKQPPQSSSAKVESTDDDDCHSNKSLDLNFGKKLIDFKLSTSSSSAQEEQPSQQTSSSSSSTSAPQVATENLEEKCATAATSSPAVKQQPEYKHVCRVCKKTFRYATTLARHERAHLSEETPIHAPTEENPPAKEEVTEINTTKPNEEEKEEEQKKETEVEEEEGVVKGGESDASESVESEDEEKDKEERSDEEASEPKSLEGGEAPGGRVDKRKKICNVCGKRFWSLQDLTRHMRSHTGERPYQCQTCERTFTLKHSLVRHQRIHLKPRGTSGSCNANDDASEDGDSCTPTPTSTCPPSENESECGSGVAGTKELEEEDVKEEGEGQRETRDVAESTTLEEESPAKRAKSGADSEPTSVASEDPDSEEKSKLSKSSMQQPPADTVPSQQATDTKSTTNYESAKSTPDSNTSKDPSSSSCEQEESAAAAPTEGFIQDLLEIHAKPPLEHILPNGEPPLVGAE</sequence>
<feature type="compositionally biased region" description="Low complexity" evidence="13">
    <location>
        <begin position="710"/>
        <end position="724"/>
    </location>
</feature>
<keyword evidence="5 12" id="KW-0863">Zinc-finger</keyword>
<feature type="region of interest" description="Disordered" evidence="13">
    <location>
        <begin position="437"/>
        <end position="479"/>
    </location>
</feature>
<feature type="region of interest" description="Disordered" evidence="13">
    <location>
        <begin position="1069"/>
        <end position="1143"/>
    </location>
</feature>
<dbReference type="FunFam" id="3.30.160.60:FF:003009">
    <property type="entry name" value="Ras-responsive element binding protein, putative"/>
    <property type="match status" value="1"/>
</dbReference>
<dbReference type="PANTHER" id="PTHR46451:SF1">
    <property type="entry name" value="RAS-RESPONSIVE ELEMENT-BINDING PROTEIN 1"/>
    <property type="match status" value="1"/>
</dbReference>
<evidence type="ECO:0000256" key="11">
    <source>
        <dbReference type="ARBA" id="ARBA00072640"/>
    </source>
</evidence>
<feature type="region of interest" description="Disordered" evidence="13">
    <location>
        <begin position="1617"/>
        <end position="1717"/>
    </location>
</feature>
<feature type="domain" description="C2H2-type" evidence="14">
    <location>
        <begin position="419"/>
        <end position="446"/>
    </location>
</feature>
<dbReference type="GeneTree" id="ENSGT00940000157533"/>
<feature type="region of interest" description="Disordered" evidence="13">
    <location>
        <begin position="1"/>
        <end position="88"/>
    </location>
</feature>
<feature type="compositionally biased region" description="Polar residues" evidence="13">
    <location>
        <begin position="1496"/>
        <end position="1516"/>
    </location>
</feature>
<dbReference type="InterPro" id="IPR036236">
    <property type="entry name" value="Znf_C2H2_sf"/>
</dbReference>
<dbReference type="PANTHER" id="PTHR46451">
    <property type="entry name" value="RAS-RESPONSIVE ELEMENT-BINDING PROTEIN 1"/>
    <property type="match status" value="1"/>
</dbReference>
<evidence type="ECO:0000256" key="3">
    <source>
        <dbReference type="ARBA" id="ARBA00022723"/>
    </source>
</evidence>
<dbReference type="GO" id="GO:0000978">
    <property type="term" value="F:RNA polymerase II cis-regulatory region sequence-specific DNA binding"/>
    <property type="evidence" value="ECO:0007669"/>
    <property type="project" value="TreeGrafter"/>
</dbReference>
<feature type="compositionally biased region" description="Low complexity" evidence="13">
    <location>
        <begin position="124"/>
        <end position="144"/>
    </location>
</feature>
<dbReference type="GO" id="GO:0008270">
    <property type="term" value="F:zinc ion binding"/>
    <property type="evidence" value="ECO:0007669"/>
    <property type="project" value="UniProtKB-KW"/>
</dbReference>
<feature type="compositionally biased region" description="Low complexity" evidence="13">
    <location>
        <begin position="1909"/>
        <end position="1933"/>
    </location>
</feature>
<dbReference type="FunFam" id="3.30.160.60:FF:001835">
    <property type="entry name" value="Ras responsive element binding protein 1"/>
    <property type="match status" value="1"/>
</dbReference>
<dbReference type="OMA" id="QSVNTPC"/>
<feature type="region of interest" description="Disordered" evidence="13">
    <location>
        <begin position="1199"/>
        <end position="1246"/>
    </location>
</feature>
<reference evidence="15" key="3">
    <citation type="submission" date="2025-09" db="UniProtKB">
        <authorList>
            <consortium name="Ensembl"/>
        </authorList>
    </citation>
    <scope>IDENTIFICATION</scope>
</reference>
<feature type="compositionally biased region" description="Low complexity" evidence="13">
    <location>
        <begin position="1204"/>
        <end position="1225"/>
    </location>
</feature>
<feature type="compositionally biased region" description="Polar residues" evidence="13">
    <location>
        <begin position="1882"/>
        <end position="1908"/>
    </location>
</feature>
<feature type="region of interest" description="Disordered" evidence="13">
    <location>
        <begin position="1024"/>
        <end position="1054"/>
    </location>
</feature>
<evidence type="ECO:0000313" key="15">
    <source>
        <dbReference type="Ensembl" id="ENSATEP00000025775.1"/>
    </source>
</evidence>
<dbReference type="FunFam" id="3.30.160.60:FF:003785">
    <property type="entry name" value="Ras-responsive element-binding protein 1b"/>
    <property type="match status" value="1"/>
</dbReference>
<dbReference type="FunFam" id="3.30.160.60:FF:000599">
    <property type="entry name" value="ras-responsive element-binding protein 1 isoform X1"/>
    <property type="match status" value="1"/>
</dbReference>
<feature type="domain" description="C2H2-type" evidence="14">
    <location>
        <begin position="838"/>
        <end position="866"/>
    </location>
</feature>
<proteinExistence type="inferred from homology"/>
<feature type="compositionally biased region" description="Acidic residues" evidence="13">
    <location>
        <begin position="1677"/>
        <end position="1699"/>
    </location>
</feature>
<feature type="domain" description="C2H2-type" evidence="14">
    <location>
        <begin position="908"/>
        <end position="935"/>
    </location>
</feature>
<protein>
    <recommendedName>
        <fullName evidence="11">Ras-responsive element-binding protein 1</fullName>
    </recommendedName>
</protein>
<feature type="domain" description="C2H2-type" evidence="14">
    <location>
        <begin position="1748"/>
        <end position="1775"/>
    </location>
</feature>
<feature type="domain" description="C2H2-type" evidence="14">
    <location>
        <begin position="938"/>
        <end position="966"/>
    </location>
</feature>
<evidence type="ECO:0000256" key="13">
    <source>
        <dbReference type="SAM" id="MobiDB-lite"/>
    </source>
</evidence>
<dbReference type="PROSITE" id="PS50157">
    <property type="entry name" value="ZINC_FINGER_C2H2_2"/>
    <property type="match status" value="13"/>
</dbReference>
<dbReference type="SMART" id="SM00355">
    <property type="entry name" value="ZnF_C2H2"/>
    <property type="match status" value="16"/>
</dbReference>
<feature type="region of interest" description="Disordered" evidence="13">
    <location>
        <begin position="248"/>
        <end position="303"/>
    </location>
</feature>
<evidence type="ECO:0000256" key="10">
    <source>
        <dbReference type="ARBA" id="ARBA00023242"/>
    </source>
</evidence>
<name>A0A3Q1IZ17_ANATE</name>
<evidence type="ECO:0000256" key="6">
    <source>
        <dbReference type="ARBA" id="ARBA00022833"/>
    </source>
</evidence>
<comment type="subcellular location">
    <subcellularLocation>
        <location evidence="1">Nucleus</location>
    </subcellularLocation>
</comment>
<evidence type="ECO:0000313" key="16">
    <source>
        <dbReference type="Proteomes" id="UP000265040"/>
    </source>
</evidence>
<evidence type="ECO:0000256" key="5">
    <source>
        <dbReference type="ARBA" id="ARBA00022771"/>
    </source>
</evidence>
<feature type="domain" description="C2H2-type" evidence="14">
    <location>
        <begin position="782"/>
        <end position="809"/>
    </location>
</feature>
<keyword evidence="9" id="KW-0804">Transcription</keyword>
<keyword evidence="16" id="KW-1185">Reference proteome</keyword>
<feature type="compositionally biased region" description="Gly residues" evidence="13">
    <location>
        <begin position="70"/>
        <end position="88"/>
    </location>
</feature>
<dbReference type="FunFam" id="3.30.160.60:FF:001782">
    <property type="entry name" value="Ras-responsive element-binding protein 1a"/>
    <property type="match status" value="1"/>
</dbReference>
<comment type="similarity">
    <text evidence="2">Belongs to the krueppel C2H2-type zinc-finger protein family.</text>
</comment>
<feature type="compositionally biased region" description="Basic and acidic residues" evidence="13">
    <location>
        <begin position="1078"/>
        <end position="1090"/>
    </location>
</feature>
<keyword evidence="6" id="KW-0862">Zinc</keyword>
<keyword evidence="8" id="KW-0238">DNA-binding</keyword>
<feature type="region of interest" description="Disordered" evidence="13">
    <location>
        <begin position="1403"/>
        <end position="1532"/>
    </location>
</feature>
<feature type="domain" description="C2H2-type" evidence="14">
    <location>
        <begin position="1720"/>
        <end position="1747"/>
    </location>
</feature>
<feature type="compositionally biased region" description="Basic and acidic residues" evidence="13">
    <location>
        <begin position="437"/>
        <end position="462"/>
    </location>
</feature>
<dbReference type="Pfam" id="PF00096">
    <property type="entry name" value="zf-C2H2"/>
    <property type="match status" value="7"/>
</dbReference>
<feature type="compositionally biased region" description="Gly residues" evidence="13">
    <location>
        <begin position="110"/>
        <end position="121"/>
    </location>
</feature>
<feature type="region of interest" description="Disordered" evidence="13">
    <location>
        <begin position="1545"/>
        <end position="1596"/>
    </location>
</feature>
<dbReference type="GO" id="GO:0051094">
    <property type="term" value="P:positive regulation of developmental process"/>
    <property type="evidence" value="ECO:0007669"/>
    <property type="project" value="UniProtKB-ARBA"/>
</dbReference>
<feature type="compositionally biased region" description="Basic and acidic residues" evidence="13">
    <location>
        <begin position="1828"/>
        <end position="1839"/>
    </location>
</feature>
<dbReference type="Gene3D" id="3.30.160.60">
    <property type="entry name" value="Classic Zinc Finger"/>
    <property type="match status" value="11"/>
</dbReference>
<dbReference type="GO" id="GO:0005634">
    <property type="term" value="C:nucleus"/>
    <property type="evidence" value="ECO:0007669"/>
    <property type="project" value="UniProtKB-SubCell"/>
</dbReference>
<feature type="compositionally biased region" description="Low complexity" evidence="13">
    <location>
        <begin position="1545"/>
        <end position="1570"/>
    </location>
</feature>
<evidence type="ECO:0000256" key="7">
    <source>
        <dbReference type="ARBA" id="ARBA00023015"/>
    </source>
</evidence>